<comment type="subcellular location">
    <subcellularLocation>
        <location evidence="2">Cell inner membrane</location>
        <topology evidence="2">Single-pass type II membrane protein</topology>
    </subcellularLocation>
    <subcellularLocation>
        <location evidence="12">Cell membrane</location>
        <topology evidence="12">Single-pass type II membrane protein</topology>
    </subcellularLocation>
</comment>
<dbReference type="PANTHER" id="PTHR30558:SF12">
    <property type="entry name" value="BIOPOLYMER TRANSPORT PROTEIN EXBD"/>
    <property type="match status" value="1"/>
</dbReference>
<evidence type="ECO:0000313" key="15">
    <source>
        <dbReference type="Proteomes" id="UP000733744"/>
    </source>
</evidence>
<keyword evidence="5 12" id="KW-0813">Transport</keyword>
<organism evidence="14 15">
    <name type="scientific">Candidatus Methylobacter oryzae</name>
    <dbReference type="NCBI Taxonomy" id="2497749"/>
    <lineage>
        <taxon>Bacteria</taxon>
        <taxon>Pseudomonadati</taxon>
        <taxon>Pseudomonadota</taxon>
        <taxon>Gammaproteobacteria</taxon>
        <taxon>Methylococcales</taxon>
        <taxon>Methylococcaceae</taxon>
        <taxon>Methylobacter</taxon>
    </lineage>
</organism>
<comment type="caution">
    <text evidence="14">The sequence shown here is derived from an EMBL/GenBank/DDBJ whole genome shotgun (WGS) entry which is preliminary data.</text>
</comment>
<keyword evidence="7" id="KW-0997">Cell inner membrane</keyword>
<evidence type="ECO:0000256" key="6">
    <source>
        <dbReference type="ARBA" id="ARBA00022475"/>
    </source>
</evidence>
<protein>
    <submittedName>
        <fullName evidence="14">Biopolymer transporter ExbD</fullName>
    </submittedName>
</protein>
<comment type="function">
    <text evidence="1">Involved in the TonB-dependent energy-dependent transport of various receptor-bound substrates.</text>
</comment>
<name>A0ABY3C5X7_9GAMM</name>
<keyword evidence="8 12" id="KW-0812">Transmembrane</keyword>
<evidence type="ECO:0000256" key="9">
    <source>
        <dbReference type="ARBA" id="ARBA00022927"/>
    </source>
</evidence>
<evidence type="ECO:0000313" key="14">
    <source>
        <dbReference type="EMBL" id="TRW90629.1"/>
    </source>
</evidence>
<reference evidence="14 15" key="1">
    <citation type="journal article" date="2019" name="Antonie Van Leeuwenhoek">
        <title>Description of 'Ca. Methylobacter oryzae' KRF1, a novel species from the environmentally important Methylobacter clade 2.</title>
        <authorList>
            <person name="Khatri K."/>
            <person name="Mohite J.A."/>
            <person name="Pandit P.S."/>
            <person name="Bahulikar R."/>
            <person name="Rahalkar M.C."/>
        </authorList>
    </citation>
    <scope>NUCLEOTIDE SEQUENCE [LARGE SCALE GENOMIC DNA]</scope>
    <source>
        <strain evidence="14 15">KRF1</strain>
    </source>
</reference>
<evidence type="ECO:0000256" key="3">
    <source>
        <dbReference type="ARBA" id="ARBA00005811"/>
    </source>
</evidence>
<proteinExistence type="inferred from homology"/>
<evidence type="ECO:0000256" key="8">
    <source>
        <dbReference type="ARBA" id="ARBA00022692"/>
    </source>
</evidence>
<dbReference type="PANTHER" id="PTHR30558">
    <property type="entry name" value="EXBD MEMBRANE COMPONENT OF PMF-DRIVEN MACROMOLECULE IMPORT SYSTEM"/>
    <property type="match status" value="1"/>
</dbReference>
<dbReference type="EMBL" id="RYFG02000117">
    <property type="protein sequence ID" value="TRW90629.1"/>
    <property type="molecule type" value="Genomic_DNA"/>
</dbReference>
<comment type="subunit">
    <text evidence="4">The accessory proteins ExbB and ExbD seem to form a complex with TonB.</text>
</comment>
<accession>A0ABY3C5X7</accession>
<evidence type="ECO:0000256" key="5">
    <source>
        <dbReference type="ARBA" id="ARBA00022448"/>
    </source>
</evidence>
<dbReference type="InterPro" id="IPR003400">
    <property type="entry name" value="ExbD"/>
</dbReference>
<evidence type="ECO:0000256" key="1">
    <source>
        <dbReference type="ARBA" id="ARBA00003540"/>
    </source>
</evidence>
<keyword evidence="10 13" id="KW-1133">Transmembrane helix</keyword>
<comment type="similarity">
    <text evidence="3 12">Belongs to the ExbD/TolR family.</text>
</comment>
<evidence type="ECO:0000256" key="13">
    <source>
        <dbReference type="SAM" id="Phobius"/>
    </source>
</evidence>
<dbReference type="Proteomes" id="UP000733744">
    <property type="component" value="Unassembled WGS sequence"/>
</dbReference>
<keyword evidence="11 13" id="KW-0472">Membrane</keyword>
<keyword evidence="6" id="KW-1003">Cell membrane</keyword>
<evidence type="ECO:0000256" key="7">
    <source>
        <dbReference type="ARBA" id="ARBA00022519"/>
    </source>
</evidence>
<dbReference type="RefSeq" id="WP_127030057.1">
    <property type="nucleotide sequence ID" value="NZ_RYFG02000117.1"/>
</dbReference>
<evidence type="ECO:0000256" key="12">
    <source>
        <dbReference type="RuleBase" id="RU003879"/>
    </source>
</evidence>
<sequence>MAFKPQSGDEGAISDINVTPLVDVMLVLVIILLVTAPLLTQSVHVTLPKTAATTADTKDQPLQLGVDAEGLITLNKQPIAGLTALETALKDELARNPEIGLHLYADQGVVYAKVAETMAAVQHAGIAKIAFVTMEQ</sequence>
<evidence type="ECO:0000256" key="2">
    <source>
        <dbReference type="ARBA" id="ARBA00004249"/>
    </source>
</evidence>
<keyword evidence="9 12" id="KW-0653">Protein transport</keyword>
<evidence type="ECO:0000256" key="11">
    <source>
        <dbReference type="ARBA" id="ARBA00023136"/>
    </source>
</evidence>
<dbReference type="Gene3D" id="3.30.420.270">
    <property type="match status" value="1"/>
</dbReference>
<evidence type="ECO:0000256" key="10">
    <source>
        <dbReference type="ARBA" id="ARBA00022989"/>
    </source>
</evidence>
<dbReference type="Pfam" id="PF02472">
    <property type="entry name" value="ExbD"/>
    <property type="match status" value="1"/>
</dbReference>
<gene>
    <name evidence="14" type="ORF">EKO24_018590</name>
</gene>
<keyword evidence="15" id="KW-1185">Reference proteome</keyword>
<evidence type="ECO:0000256" key="4">
    <source>
        <dbReference type="ARBA" id="ARBA00011471"/>
    </source>
</evidence>
<feature type="transmembrane region" description="Helical" evidence="13">
    <location>
        <begin position="20"/>
        <end position="39"/>
    </location>
</feature>